<gene>
    <name evidence="2" type="ORF">WA026_014403</name>
</gene>
<protein>
    <submittedName>
        <fullName evidence="2">Uncharacterized protein</fullName>
    </submittedName>
</protein>
<evidence type="ECO:0000313" key="2">
    <source>
        <dbReference type="EMBL" id="KAK9881058.1"/>
    </source>
</evidence>
<evidence type="ECO:0000313" key="3">
    <source>
        <dbReference type="Proteomes" id="UP001431783"/>
    </source>
</evidence>
<dbReference type="EMBL" id="JARQZJ010000067">
    <property type="protein sequence ID" value="KAK9881058.1"/>
    <property type="molecule type" value="Genomic_DNA"/>
</dbReference>
<feature type="signal peptide" evidence="1">
    <location>
        <begin position="1"/>
        <end position="23"/>
    </location>
</feature>
<keyword evidence="1" id="KW-0732">Signal</keyword>
<dbReference type="AlphaFoldDB" id="A0AAW1UKM1"/>
<name>A0AAW1UKM1_9CUCU</name>
<feature type="chain" id="PRO_5043486456" evidence="1">
    <location>
        <begin position="24"/>
        <end position="143"/>
    </location>
</feature>
<dbReference type="Proteomes" id="UP001431783">
    <property type="component" value="Unassembled WGS sequence"/>
</dbReference>
<keyword evidence="3" id="KW-1185">Reference proteome</keyword>
<accession>A0AAW1UKM1</accession>
<comment type="caution">
    <text evidence="2">The sequence shown here is derived from an EMBL/GenBank/DDBJ whole genome shotgun (WGS) entry which is preliminary data.</text>
</comment>
<organism evidence="2 3">
    <name type="scientific">Henosepilachna vigintioctopunctata</name>
    <dbReference type="NCBI Taxonomy" id="420089"/>
    <lineage>
        <taxon>Eukaryota</taxon>
        <taxon>Metazoa</taxon>
        <taxon>Ecdysozoa</taxon>
        <taxon>Arthropoda</taxon>
        <taxon>Hexapoda</taxon>
        <taxon>Insecta</taxon>
        <taxon>Pterygota</taxon>
        <taxon>Neoptera</taxon>
        <taxon>Endopterygota</taxon>
        <taxon>Coleoptera</taxon>
        <taxon>Polyphaga</taxon>
        <taxon>Cucujiformia</taxon>
        <taxon>Coccinelloidea</taxon>
        <taxon>Coccinellidae</taxon>
        <taxon>Epilachninae</taxon>
        <taxon>Epilachnini</taxon>
        <taxon>Henosepilachna</taxon>
    </lineage>
</organism>
<evidence type="ECO:0000256" key="1">
    <source>
        <dbReference type="SAM" id="SignalP"/>
    </source>
</evidence>
<sequence>MKCYNILKYSALLAVLINVKVCGKPAQPFSYTVGVRSDIIVTKWNPATEKGISQIKEEQQPGWMRRQLMNFGKAASRVGNMMGTHATKITAALDKVCEVIKTLIPLLAAICHVGQFSFCAATNSVPTDLSAAISPSILKELDR</sequence>
<reference evidence="2 3" key="1">
    <citation type="submission" date="2023-03" db="EMBL/GenBank/DDBJ databases">
        <title>Genome insight into feeding habits of ladybird beetles.</title>
        <authorList>
            <person name="Li H.-S."/>
            <person name="Huang Y.-H."/>
            <person name="Pang H."/>
        </authorList>
    </citation>
    <scope>NUCLEOTIDE SEQUENCE [LARGE SCALE GENOMIC DNA]</scope>
    <source>
        <strain evidence="2">SYSU_2023b</strain>
        <tissue evidence="2">Whole body</tissue>
    </source>
</reference>
<proteinExistence type="predicted"/>